<name>A0A8T1U3C9_9STRA</name>
<evidence type="ECO:0000313" key="1">
    <source>
        <dbReference type="EMBL" id="KAG6951205.1"/>
    </source>
</evidence>
<protein>
    <submittedName>
        <fullName evidence="1">Uncharacterized protein</fullName>
    </submittedName>
</protein>
<accession>A0A8T1U3C9</accession>
<dbReference type="EMBL" id="JAENGZ010001040">
    <property type="protein sequence ID" value="KAG6951205.1"/>
    <property type="molecule type" value="Genomic_DNA"/>
</dbReference>
<dbReference type="Proteomes" id="UP000688947">
    <property type="component" value="Unassembled WGS sequence"/>
</dbReference>
<evidence type="ECO:0000313" key="2">
    <source>
        <dbReference type="Proteomes" id="UP000688947"/>
    </source>
</evidence>
<proteinExistence type="predicted"/>
<sequence length="53" mass="6306">MYTTSRSALLPTWWAFLSEVFTSSRQRDMSMTNQKLSARRNGRLKYNNLFKNT</sequence>
<reference evidence="1" key="1">
    <citation type="submission" date="2021-01" db="EMBL/GenBank/DDBJ databases">
        <title>Phytophthora aleatoria, a newly-described species from Pinus radiata is distinct from Phytophthora cactorum isolates based on comparative genomics.</title>
        <authorList>
            <person name="Mcdougal R."/>
            <person name="Panda P."/>
            <person name="Williams N."/>
            <person name="Studholme D.J."/>
        </authorList>
    </citation>
    <scope>NUCLEOTIDE SEQUENCE</scope>
    <source>
        <strain evidence="1">NZFS 3830</strain>
    </source>
</reference>
<comment type="caution">
    <text evidence="1">The sequence shown here is derived from an EMBL/GenBank/DDBJ whole genome shotgun (WGS) entry which is preliminary data.</text>
</comment>
<dbReference type="AlphaFoldDB" id="A0A8T1U3C9"/>
<gene>
    <name evidence="1" type="ORF">JG687_00013759</name>
</gene>
<organism evidence="1 2">
    <name type="scientific">Phytophthora cactorum</name>
    <dbReference type="NCBI Taxonomy" id="29920"/>
    <lineage>
        <taxon>Eukaryota</taxon>
        <taxon>Sar</taxon>
        <taxon>Stramenopiles</taxon>
        <taxon>Oomycota</taxon>
        <taxon>Peronosporomycetes</taxon>
        <taxon>Peronosporales</taxon>
        <taxon>Peronosporaceae</taxon>
        <taxon>Phytophthora</taxon>
    </lineage>
</organism>